<sequence>ILKHRSLSFKFTTEFRFSAMYCQCLRVWTDMASSPPITTIDKGRPLQLFEIFFPISSNSGGQSFSPKTLFRNNFQLLSSFRNPISRPREPLSSKAKSDSRVVITILLPLLLSGKKNLTLSHARTLHTS</sequence>
<feature type="non-terminal residue" evidence="1">
    <location>
        <position position="128"/>
    </location>
</feature>
<dbReference type="EMBL" id="CACSLK010027842">
    <property type="protein sequence ID" value="CAA0833838.1"/>
    <property type="molecule type" value="Genomic_DNA"/>
</dbReference>
<dbReference type="AlphaFoldDB" id="A0A9N7NR87"/>
<feature type="non-terminal residue" evidence="1">
    <location>
        <position position="1"/>
    </location>
</feature>
<evidence type="ECO:0000313" key="1">
    <source>
        <dbReference type="EMBL" id="CAA0833838.1"/>
    </source>
</evidence>
<name>A0A9N7NR87_STRHE</name>
<gene>
    <name evidence="1" type="ORF">SHERM_29094</name>
</gene>
<proteinExistence type="predicted"/>
<dbReference type="OrthoDB" id="10452377at2759"/>
<evidence type="ECO:0000313" key="2">
    <source>
        <dbReference type="Proteomes" id="UP001153555"/>
    </source>
</evidence>
<dbReference type="Proteomes" id="UP001153555">
    <property type="component" value="Unassembled WGS sequence"/>
</dbReference>
<keyword evidence="2" id="KW-1185">Reference proteome</keyword>
<reference evidence="1" key="1">
    <citation type="submission" date="2019-12" db="EMBL/GenBank/DDBJ databases">
        <authorList>
            <person name="Scholes J."/>
        </authorList>
    </citation>
    <scope>NUCLEOTIDE SEQUENCE</scope>
</reference>
<protein>
    <submittedName>
        <fullName evidence="1">Uncharacterized protein</fullName>
    </submittedName>
</protein>
<accession>A0A9N7NR87</accession>
<organism evidence="1 2">
    <name type="scientific">Striga hermonthica</name>
    <name type="common">Purple witchweed</name>
    <name type="synonym">Buchnera hermonthica</name>
    <dbReference type="NCBI Taxonomy" id="68872"/>
    <lineage>
        <taxon>Eukaryota</taxon>
        <taxon>Viridiplantae</taxon>
        <taxon>Streptophyta</taxon>
        <taxon>Embryophyta</taxon>
        <taxon>Tracheophyta</taxon>
        <taxon>Spermatophyta</taxon>
        <taxon>Magnoliopsida</taxon>
        <taxon>eudicotyledons</taxon>
        <taxon>Gunneridae</taxon>
        <taxon>Pentapetalae</taxon>
        <taxon>asterids</taxon>
        <taxon>lamiids</taxon>
        <taxon>Lamiales</taxon>
        <taxon>Orobanchaceae</taxon>
        <taxon>Buchnereae</taxon>
        <taxon>Striga</taxon>
    </lineage>
</organism>
<comment type="caution">
    <text evidence="1">The sequence shown here is derived from an EMBL/GenBank/DDBJ whole genome shotgun (WGS) entry which is preliminary data.</text>
</comment>